<dbReference type="Proteomes" id="UP001527925">
    <property type="component" value="Unassembled WGS sequence"/>
</dbReference>
<feature type="compositionally biased region" description="Low complexity" evidence="6">
    <location>
        <begin position="263"/>
        <end position="277"/>
    </location>
</feature>
<evidence type="ECO:0000313" key="7">
    <source>
        <dbReference type="EMBL" id="KAL2916075.1"/>
    </source>
</evidence>
<dbReference type="PANTHER" id="PTHR21399">
    <property type="entry name" value="CHLORIDE CONDUCTANCE REGULATORY PROTEIN ICLN"/>
    <property type="match status" value="1"/>
</dbReference>
<sequence>MIFLSSEPPSVQTLAASYPPRADASAAAGAAAADSASSAPAAQAQRPRSLVHHEQDGVSIVFDPPLRAEPLPPKGRLFVAESQLIWFDAATSTNISIDYPTIVIHAISRTGDAVVKSPSIYCQLSTSSFVDREGRHVESAPRANADPEGGDDLEEVACELRIVPDDPTSLDPIYQAMTDCAAMHPDPDADEDMDDYEDGDDDEDGRFEDSEWVFDPETAESLEFSEAGQAALDHIESVFGVRTRPEIQPETAPAATSGAGVSNHTGANGNRTTAAGGQFDDADEEER</sequence>
<dbReference type="PRINTS" id="PR01348">
    <property type="entry name" value="ICLNCHANNEL"/>
</dbReference>
<dbReference type="PANTHER" id="PTHR21399:SF0">
    <property type="entry name" value="METHYLOSOME SUBUNIT PICLN"/>
    <property type="match status" value="1"/>
</dbReference>
<evidence type="ECO:0000313" key="8">
    <source>
        <dbReference type="Proteomes" id="UP001527925"/>
    </source>
</evidence>
<reference evidence="7 8" key="1">
    <citation type="submission" date="2023-09" db="EMBL/GenBank/DDBJ databases">
        <title>Pangenome analysis of Batrachochytrium dendrobatidis and related Chytrids.</title>
        <authorList>
            <person name="Yacoub M.N."/>
            <person name="Stajich J.E."/>
            <person name="James T.Y."/>
        </authorList>
    </citation>
    <scope>NUCLEOTIDE SEQUENCE [LARGE SCALE GENOMIC DNA]</scope>
    <source>
        <strain evidence="7 8">JEL0888</strain>
    </source>
</reference>
<name>A0ABR4N964_9FUNG</name>
<dbReference type="InterPro" id="IPR003521">
    <property type="entry name" value="ICln"/>
</dbReference>
<dbReference type="EMBL" id="JADGIZ020000019">
    <property type="protein sequence ID" value="KAL2916075.1"/>
    <property type="molecule type" value="Genomic_DNA"/>
</dbReference>
<keyword evidence="8" id="KW-1185">Reference proteome</keyword>
<dbReference type="Gene3D" id="2.30.29.30">
    <property type="entry name" value="Pleckstrin-homology domain (PH domain)/Phosphotyrosine-binding domain (PTB)"/>
    <property type="match status" value="1"/>
</dbReference>
<evidence type="ECO:0000256" key="2">
    <source>
        <dbReference type="ARBA" id="ARBA00004496"/>
    </source>
</evidence>
<feature type="region of interest" description="Disordered" evidence="6">
    <location>
        <begin position="182"/>
        <end position="208"/>
    </location>
</feature>
<dbReference type="InterPro" id="IPR011993">
    <property type="entry name" value="PH-like_dom_sf"/>
</dbReference>
<organism evidence="7 8">
    <name type="scientific">Polyrhizophydium stewartii</name>
    <dbReference type="NCBI Taxonomy" id="2732419"/>
    <lineage>
        <taxon>Eukaryota</taxon>
        <taxon>Fungi</taxon>
        <taxon>Fungi incertae sedis</taxon>
        <taxon>Chytridiomycota</taxon>
        <taxon>Chytridiomycota incertae sedis</taxon>
        <taxon>Chytridiomycetes</taxon>
        <taxon>Rhizophydiales</taxon>
        <taxon>Rhizophydiales incertae sedis</taxon>
        <taxon>Polyrhizophydium</taxon>
    </lineage>
</organism>
<evidence type="ECO:0000256" key="3">
    <source>
        <dbReference type="ARBA" id="ARBA00007054"/>
    </source>
</evidence>
<dbReference type="InterPro" id="IPR039924">
    <property type="entry name" value="ICln/Lot5/Saf5"/>
</dbReference>
<keyword evidence="5" id="KW-0539">Nucleus</keyword>
<evidence type="ECO:0000256" key="6">
    <source>
        <dbReference type="SAM" id="MobiDB-lite"/>
    </source>
</evidence>
<proteinExistence type="inferred from homology"/>
<comment type="caution">
    <text evidence="7">The sequence shown here is derived from an EMBL/GenBank/DDBJ whole genome shotgun (WGS) entry which is preliminary data.</text>
</comment>
<feature type="region of interest" description="Disordered" evidence="6">
    <location>
        <begin position="241"/>
        <end position="287"/>
    </location>
</feature>
<dbReference type="Pfam" id="PF03517">
    <property type="entry name" value="Voldacs"/>
    <property type="match status" value="1"/>
</dbReference>
<feature type="compositionally biased region" description="Acidic residues" evidence="6">
    <location>
        <begin position="188"/>
        <end position="208"/>
    </location>
</feature>
<evidence type="ECO:0008006" key="9">
    <source>
        <dbReference type="Google" id="ProtNLM"/>
    </source>
</evidence>
<evidence type="ECO:0000256" key="1">
    <source>
        <dbReference type="ARBA" id="ARBA00004123"/>
    </source>
</evidence>
<comment type="subcellular location">
    <subcellularLocation>
        <location evidence="2">Cytoplasm</location>
    </subcellularLocation>
    <subcellularLocation>
        <location evidence="1">Nucleus</location>
    </subcellularLocation>
</comment>
<evidence type="ECO:0000256" key="4">
    <source>
        <dbReference type="ARBA" id="ARBA00022490"/>
    </source>
</evidence>
<keyword evidence="4" id="KW-0963">Cytoplasm</keyword>
<comment type="similarity">
    <text evidence="3">Belongs to the pICln (TC 1.A.47) family.</text>
</comment>
<accession>A0ABR4N964</accession>
<evidence type="ECO:0000256" key="5">
    <source>
        <dbReference type="ARBA" id="ARBA00023242"/>
    </source>
</evidence>
<protein>
    <recommendedName>
        <fullName evidence="9">Regulator of volume decrease after cellular swelling-domain-containing protein</fullName>
    </recommendedName>
</protein>
<gene>
    <name evidence="7" type="ORF">HK105_204499</name>
</gene>